<keyword evidence="2 5" id="KW-0812">Transmembrane</keyword>
<evidence type="ECO:0000256" key="4">
    <source>
        <dbReference type="ARBA" id="ARBA00023136"/>
    </source>
</evidence>
<evidence type="ECO:0000313" key="7">
    <source>
        <dbReference type="EMBL" id="MBG0563925.1"/>
    </source>
</evidence>
<comment type="subcellular location">
    <subcellularLocation>
        <location evidence="1">Membrane</location>
        <topology evidence="1">Multi-pass membrane protein</topology>
    </subcellularLocation>
</comment>
<proteinExistence type="predicted"/>
<keyword evidence="7" id="KW-0436">Ligase</keyword>
<feature type="transmembrane region" description="Helical" evidence="5">
    <location>
        <begin position="397"/>
        <end position="415"/>
    </location>
</feature>
<organism evidence="7 8">
    <name type="scientific">Actinoplanes aureus</name>
    <dbReference type="NCBI Taxonomy" id="2792083"/>
    <lineage>
        <taxon>Bacteria</taxon>
        <taxon>Bacillati</taxon>
        <taxon>Actinomycetota</taxon>
        <taxon>Actinomycetes</taxon>
        <taxon>Micromonosporales</taxon>
        <taxon>Micromonosporaceae</taxon>
        <taxon>Actinoplanes</taxon>
    </lineage>
</organism>
<evidence type="ECO:0000256" key="3">
    <source>
        <dbReference type="ARBA" id="ARBA00022989"/>
    </source>
</evidence>
<dbReference type="PANTHER" id="PTHR37422:SF23">
    <property type="entry name" value="TEICHURONIC ACID BIOSYNTHESIS PROTEIN TUAE"/>
    <property type="match status" value="1"/>
</dbReference>
<feature type="transmembrane region" description="Helical" evidence="5">
    <location>
        <begin position="59"/>
        <end position="79"/>
    </location>
</feature>
<feature type="transmembrane region" description="Helical" evidence="5">
    <location>
        <begin position="210"/>
        <end position="230"/>
    </location>
</feature>
<feature type="domain" description="O-antigen ligase-related" evidence="6">
    <location>
        <begin position="242"/>
        <end position="370"/>
    </location>
</feature>
<feature type="transmembrane region" description="Helical" evidence="5">
    <location>
        <begin position="32"/>
        <end position="53"/>
    </location>
</feature>
<dbReference type="Pfam" id="PF04932">
    <property type="entry name" value="Wzy_C"/>
    <property type="match status" value="1"/>
</dbReference>
<gene>
    <name evidence="7" type="ORF">I4J89_20990</name>
</gene>
<name>A0A931FYS2_9ACTN</name>
<protein>
    <submittedName>
        <fullName evidence="7">O-antigen ligase family protein</fullName>
    </submittedName>
</protein>
<dbReference type="InterPro" id="IPR007016">
    <property type="entry name" value="O-antigen_ligase-rel_domated"/>
</dbReference>
<keyword evidence="8" id="KW-1185">Reference proteome</keyword>
<keyword evidence="4 5" id="KW-0472">Membrane</keyword>
<dbReference type="AlphaFoldDB" id="A0A931FYS2"/>
<dbReference type="Proteomes" id="UP000598146">
    <property type="component" value="Unassembled WGS sequence"/>
</dbReference>
<feature type="transmembrane region" description="Helical" evidence="5">
    <location>
        <begin position="237"/>
        <end position="252"/>
    </location>
</feature>
<evidence type="ECO:0000256" key="5">
    <source>
        <dbReference type="SAM" id="Phobius"/>
    </source>
</evidence>
<dbReference type="GO" id="GO:0016020">
    <property type="term" value="C:membrane"/>
    <property type="evidence" value="ECO:0007669"/>
    <property type="project" value="UniProtKB-SubCell"/>
</dbReference>
<evidence type="ECO:0000256" key="1">
    <source>
        <dbReference type="ARBA" id="ARBA00004141"/>
    </source>
</evidence>
<accession>A0A931FYS2</accession>
<evidence type="ECO:0000313" key="8">
    <source>
        <dbReference type="Proteomes" id="UP000598146"/>
    </source>
</evidence>
<feature type="transmembrane region" description="Helical" evidence="5">
    <location>
        <begin position="364"/>
        <end position="385"/>
    </location>
</feature>
<dbReference type="RefSeq" id="WP_196415696.1">
    <property type="nucleotide sequence ID" value="NZ_JADQTO010000009.1"/>
</dbReference>
<dbReference type="InterPro" id="IPR051533">
    <property type="entry name" value="WaaL-like"/>
</dbReference>
<dbReference type="PANTHER" id="PTHR37422">
    <property type="entry name" value="TEICHURONIC ACID BIOSYNTHESIS PROTEIN TUAE"/>
    <property type="match status" value="1"/>
</dbReference>
<dbReference type="GO" id="GO:0016874">
    <property type="term" value="F:ligase activity"/>
    <property type="evidence" value="ECO:0007669"/>
    <property type="project" value="UniProtKB-KW"/>
</dbReference>
<comment type="caution">
    <text evidence="7">The sequence shown here is derived from an EMBL/GenBank/DDBJ whole genome shotgun (WGS) entry which is preliminary data.</text>
</comment>
<sequence>MSAPAVHPVDFEPADAGRQIYATRRRVGGLDAAIVFSLMILLLTILPSLAILPGTSADIGRPASVLCVLMFAWWAASRFHPRLIMPGPQPVRWAVLIFFLSLLISYAVGYERGLTAMEANAADRLLLGAAAFFGAILLAADGLSNWDRVRVVLKVLIWCCVYMSFVGLLQQVMPVDPVSYLKLPGLQTGELIGLQERGGGLRVAATTTHYLELCGTLGLVWPIALHFAMYTPSQRERRAYTFAAVMITFGILETISRSGILAMAIGILMLMPLWAWRRRYNILVLGLGLFGMVSAISPGIGRTLINLFADASDDPSITSRTERYAMVGHYFSERPWLGRGTGTWVPPMYQYLDNQWLRTALENGVAGILAQAALHIIALVVAAIAFRRATNPADRHFCLSLVSVQVIAIFIAYTFDCFAYSTYTVVLGLMIGLCGAVWRFTHPARQVRTSTPRWFG</sequence>
<evidence type="ECO:0000259" key="6">
    <source>
        <dbReference type="Pfam" id="PF04932"/>
    </source>
</evidence>
<evidence type="ECO:0000256" key="2">
    <source>
        <dbReference type="ARBA" id="ARBA00022692"/>
    </source>
</evidence>
<reference evidence="7" key="1">
    <citation type="submission" date="2020-11" db="EMBL/GenBank/DDBJ databases">
        <title>Isolation and identification of active actinomycetes.</title>
        <authorList>
            <person name="Sun X."/>
        </authorList>
    </citation>
    <scope>NUCLEOTIDE SEQUENCE</scope>
    <source>
        <strain evidence="7">NEAU-A11</strain>
    </source>
</reference>
<feature type="transmembrane region" description="Helical" evidence="5">
    <location>
        <begin position="421"/>
        <end position="440"/>
    </location>
</feature>
<feature type="transmembrane region" description="Helical" evidence="5">
    <location>
        <begin position="151"/>
        <end position="173"/>
    </location>
</feature>
<feature type="transmembrane region" description="Helical" evidence="5">
    <location>
        <begin position="258"/>
        <end position="275"/>
    </location>
</feature>
<feature type="transmembrane region" description="Helical" evidence="5">
    <location>
        <begin position="91"/>
        <end position="109"/>
    </location>
</feature>
<feature type="transmembrane region" description="Helical" evidence="5">
    <location>
        <begin position="121"/>
        <end position="139"/>
    </location>
</feature>
<keyword evidence="3 5" id="KW-1133">Transmembrane helix</keyword>
<dbReference type="EMBL" id="JADQTO010000009">
    <property type="protein sequence ID" value="MBG0563925.1"/>
    <property type="molecule type" value="Genomic_DNA"/>
</dbReference>
<feature type="transmembrane region" description="Helical" evidence="5">
    <location>
        <begin position="282"/>
        <end position="300"/>
    </location>
</feature>